<dbReference type="RefSeq" id="WP_250827631.1">
    <property type="nucleotide sequence ID" value="NZ_JAMOIL010000015.1"/>
</dbReference>
<feature type="transmembrane region" description="Helical" evidence="8">
    <location>
        <begin position="57"/>
        <end position="79"/>
    </location>
</feature>
<feature type="transmembrane region" description="Helical" evidence="8">
    <location>
        <begin position="251"/>
        <end position="271"/>
    </location>
</feature>
<keyword evidence="6 8" id="KW-1133">Transmembrane helix</keyword>
<sequence>MLEGFGTVGVVIALGALLAHLGVLDLHGQKVLSTVSFLVATPALLVVTLQGNDVSTVFSAGMIAVAAGVVATIVGSVLVSWRRKETMGEGVVGVMAATYGNTGNLGLPIATYVLGSAVLVAPTMLFQLILLQPAILTLLDAARSERRLRVSEVLLRPVRNPITIGAFVGIAMVVLGWSLPGWLGDPVDLIGNLAVPCMLLAYGVSLRLGPLPGRGVAPSVLWGRVGMKLLLQPLVTYLTGHYLLGLDGAELLAVVVLSALPTAQNTFVIATRYGTGQVMARDVIFVSTLLSVPAIALIAWLLS</sequence>
<comment type="similarity">
    <text evidence="2">Belongs to the auxin efflux carrier (TC 2.A.69) family.</text>
</comment>
<feature type="transmembrane region" description="Helical" evidence="8">
    <location>
        <begin position="283"/>
        <end position="302"/>
    </location>
</feature>
<evidence type="ECO:0000256" key="6">
    <source>
        <dbReference type="ARBA" id="ARBA00022989"/>
    </source>
</evidence>
<keyword evidence="4" id="KW-1003">Cell membrane</keyword>
<comment type="subcellular location">
    <subcellularLocation>
        <location evidence="1">Cell membrane</location>
        <topology evidence="1">Multi-pass membrane protein</topology>
    </subcellularLocation>
</comment>
<feature type="transmembrane region" description="Helical" evidence="8">
    <location>
        <begin position="119"/>
        <end position="141"/>
    </location>
</feature>
<evidence type="ECO:0000313" key="10">
    <source>
        <dbReference type="Proteomes" id="UP001139485"/>
    </source>
</evidence>
<name>A0A9X2DAP0_9ACTN</name>
<dbReference type="AlphaFoldDB" id="A0A9X2DAP0"/>
<feature type="transmembrane region" description="Helical" evidence="8">
    <location>
        <begin position="31"/>
        <end position="51"/>
    </location>
</feature>
<dbReference type="GO" id="GO:0005886">
    <property type="term" value="C:plasma membrane"/>
    <property type="evidence" value="ECO:0007669"/>
    <property type="project" value="UniProtKB-SubCell"/>
</dbReference>
<dbReference type="Pfam" id="PF03547">
    <property type="entry name" value="Mem_trans"/>
    <property type="match status" value="2"/>
</dbReference>
<proteinExistence type="inferred from homology"/>
<evidence type="ECO:0000256" key="1">
    <source>
        <dbReference type="ARBA" id="ARBA00004651"/>
    </source>
</evidence>
<gene>
    <name evidence="9" type="ORF">M8330_12705</name>
</gene>
<keyword evidence="3" id="KW-0813">Transport</keyword>
<feature type="transmembrane region" description="Helical" evidence="8">
    <location>
        <begin position="162"/>
        <end position="183"/>
    </location>
</feature>
<evidence type="ECO:0000256" key="4">
    <source>
        <dbReference type="ARBA" id="ARBA00022475"/>
    </source>
</evidence>
<evidence type="ECO:0000313" key="9">
    <source>
        <dbReference type="EMBL" id="MCM0621149.1"/>
    </source>
</evidence>
<accession>A0A9X2DAP0</accession>
<dbReference type="Proteomes" id="UP001139485">
    <property type="component" value="Unassembled WGS sequence"/>
</dbReference>
<reference evidence="9" key="1">
    <citation type="submission" date="2022-05" db="EMBL/GenBank/DDBJ databases">
        <authorList>
            <person name="Tuo L."/>
        </authorList>
    </citation>
    <scope>NUCLEOTIDE SEQUENCE</scope>
    <source>
        <strain evidence="9">BSK12Z-4</strain>
    </source>
</reference>
<evidence type="ECO:0000256" key="5">
    <source>
        <dbReference type="ARBA" id="ARBA00022692"/>
    </source>
</evidence>
<dbReference type="PANTHER" id="PTHR36838:SF3">
    <property type="entry name" value="TRANSPORTER AUXIN EFFLUX CARRIER EC FAMILY"/>
    <property type="match status" value="1"/>
</dbReference>
<dbReference type="PANTHER" id="PTHR36838">
    <property type="entry name" value="AUXIN EFFLUX CARRIER FAMILY PROTEIN"/>
    <property type="match status" value="1"/>
</dbReference>
<keyword evidence="7 8" id="KW-0472">Membrane</keyword>
<evidence type="ECO:0000256" key="3">
    <source>
        <dbReference type="ARBA" id="ARBA00022448"/>
    </source>
</evidence>
<dbReference type="InterPro" id="IPR038770">
    <property type="entry name" value="Na+/solute_symporter_sf"/>
</dbReference>
<dbReference type="EMBL" id="JAMOIL010000015">
    <property type="protein sequence ID" value="MCM0621149.1"/>
    <property type="molecule type" value="Genomic_DNA"/>
</dbReference>
<keyword evidence="5 8" id="KW-0812">Transmembrane</keyword>
<evidence type="ECO:0000256" key="2">
    <source>
        <dbReference type="ARBA" id="ARBA00010145"/>
    </source>
</evidence>
<dbReference type="InterPro" id="IPR004776">
    <property type="entry name" value="Mem_transp_PIN-like"/>
</dbReference>
<keyword evidence="10" id="KW-1185">Reference proteome</keyword>
<organism evidence="9 10">
    <name type="scientific">Nocardioides bruguierae</name>
    <dbReference type="NCBI Taxonomy" id="2945102"/>
    <lineage>
        <taxon>Bacteria</taxon>
        <taxon>Bacillati</taxon>
        <taxon>Actinomycetota</taxon>
        <taxon>Actinomycetes</taxon>
        <taxon>Propionibacteriales</taxon>
        <taxon>Nocardioidaceae</taxon>
        <taxon>Nocardioides</taxon>
    </lineage>
</organism>
<feature type="transmembrane region" description="Helical" evidence="8">
    <location>
        <begin position="6"/>
        <end position="24"/>
    </location>
</feature>
<evidence type="ECO:0000256" key="7">
    <source>
        <dbReference type="ARBA" id="ARBA00023136"/>
    </source>
</evidence>
<protein>
    <submittedName>
        <fullName evidence="9">AEC family transporter</fullName>
    </submittedName>
</protein>
<feature type="transmembrane region" description="Helical" evidence="8">
    <location>
        <begin position="91"/>
        <end position="113"/>
    </location>
</feature>
<dbReference type="Gene3D" id="1.20.1530.20">
    <property type="match status" value="1"/>
</dbReference>
<comment type="caution">
    <text evidence="9">The sequence shown here is derived from an EMBL/GenBank/DDBJ whole genome shotgun (WGS) entry which is preliminary data.</text>
</comment>
<dbReference type="GO" id="GO:0055085">
    <property type="term" value="P:transmembrane transport"/>
    <property type="evidence" value="ECO:0007669"/>
    <property type="project" value="InterPro"/>
</dbReference>
<evidence type="ECO:0000256" key="8">
    <source>
        <dbReference type="SAM" id="Phobius"/>
    </source>
</evidence>